<evidence type="ECO:0000313" key="15">
    <source>
        <dbReference type="Proteomes" id="UP000321393"/>
    </source>
</evidence>
<dbReference type="SUPFAM" id="SSF56747">
    <property type="entry name" value="Prim-pol domain"/>
    <property type="match status" value="1"/>
</dbReference>
<protein>
    <recommendedName>
        <fullName evidence="12">DNA primase</fullName>
        <ecNumber evidence="12">2.7.7.-</ecNumber>
    </recommendedName>
</protein>
<dbReference type="CDD" id="cd04860">
    <property type="entry name" value="AE_Prim_S"/>
    <property type="match status" value="1"/>
</dbReference>
<comment type="caution">
    <text evidence="13">The sequence shown here is derived from an EMBL/GenBank/DDBJ whole genome shotgun (WGS) entry which is preliminary data.</text>
</comment>
<evidence type="ECO:0000256" key="5">
    <source>
        <dbReference type="ARBA" id="ARBA00022515"/>
    </source>
</evidence>
<dbReference type="SMR" id="A0A5A7T8Y3"/>
<dbReference type="GO" id="GO:0046872">
    <property type="term" value="F:metal ion binding"/>
    <property type="evidence" value="ECO:0007669"/>
    <property type="project" value="UniProtKB-KW"/>
</dbReference>
<dbReference type="Proteomes" id="UP000321947">
    <property type="component" value="Unassembled WGS sequence"/>
</dbReference>
<evidence type="ECO:0000256" key="11">
    <source>
        <dbReference type="ARBA" id="ARBA00023163"/>
    </source>
</evidence>
<comment type="cofactor">
    <cofactor evidence="2">
        <name>Mg(2+)</name>
        <dbReference type="ChEBI" id="CHEBI:18420"/>
    </cofactor>
</comment>
<evidence type="ECO:0000256" key="1">
    <source>
        <dbReference type="ARBA" id="ARBA00001936"/>
    </source>
</evidence>
<organism evidence="13 15">
    <name type="scientific">Cucumis melo var. makuwa</name>
    <name type="common">Oriental melon</name>
    <dbReference type="NCBI Taxonomy" id="1194695"/>
    <lineage>
        <taxon>Eukaryota</taxon>
        <taxon>Viridiplantae</taxon>
        <taxon>Streptophyta</taxon>
        <taxon>Embryophyta</taxon>
        <taxon>Tracheophyta</taxon>
        <taxon>Spermatophyta</taxon>
        <taxon>Magnoliopsida</taxon>
        <taxon>eudicotyledons</taxon>
        <taxon>Gunneridae</taxon>
        <taxon>Pentapetalae</taxon>
        <taxon>rosids</taxon>
        <taxon>fabids</taxon>
        <taxon>Cucurbitales</taxon>
        <taxon>Cucurbitaceae</taxon>
        <taxon>Benincaseae</taxon>
        <taxon>Cucumis</taxon>
    </lineage>
</organism>
<comment type="similarity">
    <text evidence="3 12">Belongs to the eukaryotic-type primase small subunit family.</text>
</comment>
<dbReference type="GO" id="GO:0006269">
    <property type="term" value="P:DNA replication, synthesis of primer"/>
    <property type="evidence" value="ECO:0007669"/>
    <property type="project" value="UniProtKB-KW"/>
</dbReference>
<dbReference type="PANTHER" id="PTHR10536">
    <property type="entry name" value="DNA PRIMASE SMALL SUBUNIT"/>
    <property type="match status" value="1"/>
</dbReference>
<dbReference type="NCBIfam" id="TIGR00335">
    <property type="entry name" value="primase_sml"/>
    <property type="match status" value="1"/>
</dbReference>
<evidence type="ECO:0000313" key="16">
    <source>
        <dbReference type="Proteomes" id="UP000321947"/>
    </source>
</evidence>
<dbReference type="GO" id="GO:0005658">
    <property type="term" value="C:alpha DNA polymerase:primase complex"/>
    <property type="evidence" value="ECO:0007669"/>
    <property type="project" value="UniProtKB-ARBA"/>
</dbReference>
<comment type="cofactor">
    <cofactor evidence="1">
        <name>Mn(2+)</name>
        <dbReference type="ChEBI" id="CHEBI:29035"/>
    </cofactor>
</comment>
<reference evidence="15 16" key="1">
    <citation type="submission" date="2019-08" db="EMBL/GenBank/DDBJ databases">
        <title>Draft genome sequences of two oriental melons (Cucumis melo L. var makuwa).</title>
        <authorList>
            <person name="Kwon S.-Y."/>
        </authorList>
    </citation>
    <scope>NUCLEOTIDE SEQUENCE [LARGE SCALE GENOMIC DNA]</scope>
    <source>
        <strain evidence="16">cv. Chang Bougi</strain>
        <strain evidence="15">cv. SW 3</strain>
        <tissue evidence="13">Leaf</tissue>
    </source>
</reference>
<evidence type="ECO:0000313" key="14">
    <source>
        <dbReference type="EMBL" id="TYK00521.1"/>
    </source>
</evidence>
<keyword evidence="5 12" id="KW-0639">Primosome</keyword>
<dbReference type="InterPro" id="IPR002755">
    <property type="entry name" value="DNA_primase_S"/>
</dbReference>
<evidence type="ECO:0000256" key="8">
    <source>
        <dbReference type="ARBA" id="ARBA00022705"/>
    </source>
</evidence>
<evidence type="ECO:0000313" key="13">
    <source>
        <dbReference type="EMBL" id="KAA0039338.1"/>
    </source>
</evidence>
<dbReference type="GO" id="GO:0003899">
    <property type="term" value="F:DNA-directed RNA polymerase activity"/>
    <property type="evidence" value="ECO:0007669"/>
    <property type="project" value="InterPro"/>
</dbReference>
<dbReference type="EMBL" id="SSTD01016718">
    <property type="protein sequence ID" value="TYK00521.1"/>
    <property type="molecule type" value="Genomic_DNA"/>
</dbReference>
<keyword evidence="8 12" id="KW-0235">DNA replication</keyword>
<gene>
    <name evidence="14" type="ORF">E5676_scaffold169G001310</name>
    <name evidence="13" type="ORF">E6C27_scaffold64G001360</name>
</gene>
<keyword evidence="10" id="KW-0862">Zinc</keyword>
<keyword evidence="7" id="KW-0548">Nucleotidyltransferase</keyword>
<dbReference type="Proteomes" id="UP000321393">
    <property type="component" value="Unassembled WGS sequence"/>
</dbReference>
<dbReference type="InterPro" id="IPR014052">
    <property type="entry name" value="DNA_primase_ssu_euk/arc"/>
</dbReference>
<name>A0A5A7T8Y3_CUCMM</name>
<evidence type="ECO:0000256" key="10">
    <source>
        <dbReference type="ARBA" id="ARBA00022833"/>
    </source>
</evidence>
<evidence type="ECO:0000256" key="9">
    <source>
        <dbReference type="ARBA" id="ARBA00022723"/>
    </source>
</evidence>
<dbReference type="AlphaFoldDB" id="A0A5A7T8Y3"/>
<dbReference type="Gene3D" id="3.90.920.10">
    <property type="entry name" value="DNA primase, PRIM domain"/>
    <property type="match status" value="1"/>
</dbReference>
<dbReference type="FunFam" id="3.90.920.10:FF:000001">
    <property type="entry name" value="DNA primase"/>
    <property type="match status" value="1"/>
</dbReference>
<keyword evidence="6 12" id="KW-0808">Transferase</keyword>
<evidence type="ECO:0000256" key="2">
    <source>
        <dbReference type="ARBA" id="ARBA00001946"/>
    </source>
</evidence>
<dbReference type="OrthoDB" id="19606at2759"/>
<keyword evidence="4 12" id="KW-0240">DNA-directed RNA polymerase</keyword>
<evidence type="ECO:0000256" key="12">
    <source>
        <dbReference type="RuleBase" id="RU003514"/>
    </source>
</evidence>
<keyword evidence="9" id="KW-0479">Metal-binding</keyword>
<evidence type="ECO:0000256" key="4">
    <source>
        <dbReference type="ARBA" id="ARBA00022478"/>
    </source>
</evidence>
<dbReference type="Pfam" id="PF01896">
    <property type="entry name" value="DNA_primase_S"/>
    <property type="match status" value="1"/>
</dbReference>
<keyword evidence="11" id="KW-0804">Transcription</keyword>
<proteinExistence type="inferred from homology"/>
<evidence type="ECO:0000256" key="6">
    <source>
        <dbReference type="ARBA" id="ARBA00022679"/>
    </source>
</evidence>
<evidence type="ECO:0000256" key="3">
    <source>
        <dbReference type="ARBA" id="ARBA00009762"/>
    </source>
</evidence>
<accession>A0A5A7T8Y3</accession>
<evidence type="ECO:0000256" key="7">
    <source>
        <dbReference type="ARBA" id="ARBA00022695"/>
    </source>
</evidence>
<dbReference type="EC" id="2.7.7.-" evidence="12"/>
<dbReference type="EMBL" id="SSTE01018412">
    <property type="protein sequence ID" value="KAA0039338.1"/>
    <property type="molecule type" value="Genomic_DNA"/>
</dbReference>
<dbReference type="STRING" id="1194695.A0A5A7T8Y3"/>
<sequence length="502" mass="56735">MTVTSFENEDGAVAKMVTAAVENGGSDMVIDGNEQKPKKSVSDGFDANYLKIYYGKLFPYADFFKWMSYGNDGKHPGSDQSYFGRREFSFTLDNDIYLRFQSFNNLSEMEISIKEQCPFKIDIGPVYSVDPAKRHAYAGDNVFTPVERELVFDIDMTDYDDVRYCCSGADVCLDCWPLMTAAIKVIDTTLRDDFGFNHILWVFSGRRGVHCWVCDGKARRLSNEQRAAIAEYFHLYQGNENSRKKISLTGPVLHPFLARSYTEVLKDSFESQLLCRQKIFSTEERYEKILDMIPDESITSDLRGRWQDNRRSSKNDVNSLRWEQLKNLLQSGKHKAQGMRRHVEEIVFSFTYPRLDLEVTKHMNHLLKAPFCVHPKTGRICVPIDPEHCDEFDPTTVPTVAQLLEELNAADMEVDSETGLKIKRGKTSRAFPLHVQTSEPVTAARRLPPTSLPTAHVVSGSRRRKPPVILAGVSLCPNPSLAALCLPLKSRPSATAAGSPFG</sequence>